<reference evidence="4" key="1">
    <citation type="submission" date="2021-05" db="EMBL/GenBank/DDBJ databases">
        <title>A free-living protist that lacks canonical eukaryotic 1 DNA replication and segregation systems.</title>
        <authorList>
            <person name="Salas-Leiva D.E."/>
            <person name="Tromer E.C."/>
            <person name="Curtis B.A."/>
            <person name="Jerlstrom-Hultqvist J."/>
            <person name="Kolisko M."/>
            <person name="Yi Z."/>
            <person name="Salas-Leiva J.S."/>
            <person name="Gallot-Lavallee L."/>
            <person name="Kops G.J.P.L."/>
            <person name="Archibald J.M."/>
            <person name="Simpson A.G.B."/>
            <person name="Roger A.J."/>
        </authorList>
    </citation>
    <scope>NUCLEOTIDE SEQUENCE</scope>
    <source>
        <strain evidence="4">BICM</strain>
    </source>
</reference>
<dbReference type="Gene3D" id="1.20.5.110">
    <property type="match status" value="1"/>
</dbReference>
<protein>
    <submittedName>
        <fullName evidence="4">Synaptobrevin</fullName>
    </submittedName>
</protein>
<keyword evidence="5" id="KW-1185">Reference proteome</keyword>
<name>A0A8J6E404_9EUKA</name>
<dbReference type="EMBL" id="JAHDYR010000005">
    <property type="protein sequence ID" value="KAG9396608.1"/>
    <property type="molecule type" value="Genomic_DNA"/>
</dbReference>
<comment type="caution">
    <text evidence="4">The sequence shown here is derived from an EMBL/GenBank/DDBJ whole genome shotgun (WGS) entry which is preliminary data.</text>
</comment>
<feature type="compositionally biased region" description="Acidic residues" evidence="2">
    <location>
        <begin position="281"/>
        <end position="291"/>
    </location>
</feature>
<accession>A0A8J6E404</accession>
<sequence>MFKKLLSTIAGTTSTSKRDLSSEGQTEVVACSYDPVQELLAIAVHYSDESRSSVLLIKPPTTNEAGEHVPVASRIDLPSPVSSSTRIHLVPNESVFLVTYPRAAKTLLRLVSYESGEVLPSGSVGFKVRAMNTIPGLPYVVISGNGLAILNVHTGDVVPCTGASPLSMAAAVAGWWDAAYPKEAYLLTQTGAVHSYKLPQGPLEELVEPWADEPCDELLPELLLTDMTLHAATARDGTILHLTAPNNAVAKWIENPVAGPRPVGLGLASDLVEVCPSVELAEEKEQEEEPQTEPSVDAEAKAECTVETDVEAEPKTEANVANDEPHAVPEPEAETSPAEGDAAETPAMEPTEPAETEDREAPFEAIRALFLHGSWVRWDCDRLFGWGYEGLDLRAIGQGVAVMFDSTVTLPDEPKGKGWKRMFTKTVSGLKKDLDSWFDAEVEARQPAPAPVQGTAKPPAPSQDRVGQKLEGVSGVHTAMQRAQQALAERGEKLNEMSDRSQQLADQASGFAALCAELNK</sequence>
<dbReference type="CDD" id="cd15873">
    <property type="entry name" value="R-SNARE_STXBP5_6"/>
    <property type="match status" value="1"/>
</dbReference>
<proteinExistence type="predicted"/>
<feature type="region of interest" description="Disordered" evidence="2">
    <location>
        <begin position="281"/>
        <end position="360"/>
    </location>
</feature>
<feature type="region of interest" description="Disordered" evidence="2">
    <location>
        <begin position="445"/>
        <end position="472"/>
    </location>
</feature>
<dbReference type="PROSITE" id="PS50892">
    <property type="entry name" value="V_SNARE"/>
    <property type="match status" value="1"/>
</dbReference>
<evidence type="ECO:0000259" key="3">
    <source>
        <dbReference type="PROSITE" id="PS50892"/>
    </source>
</evidence>
<dbReference type="Proteomes" id="UP000717585">
    <property type="component" value="Unassembled WGS sequence"/>
</dbReference>
<dbReference type="InterPro" id="IPR042855">
    <property type="entry name" value="V_SNARE_CC"/>
</dbReference>
<gene>
    <name evidence="4" type="ORF">J8273_1625</name>
</gene>
<evidence type="ECO:0000256" key="1">
    <source>
        <dbReference type="PROSITE-ProRule" id="PRU00290"/>
    </source>
</evidence>
<evidence type="ECO:0000313" key="4">
    <source>
        <dbReference type="EMBL" id="KAG9396608.1"/>
    </source>
</evidence>
<feature type="domain" description="V-SNARE coiled-coil homology" evidence="3">
    <location>
        <begin position="465"/>
        <end position="520"/>
    </location>
</feature>
<keyword evidence="1" id="KW-0175">Coiled coil</keyword>
<organism evidence="4 5">
    <name type="scientific">Carpediemonas membranifera</name>
    <dbReference type="NCBI Taxonomy" id="201153"/>
    <lineage>
        <taxon>Eukaryota</taxon>
        <taxon>Metamonada</taxon>
        <taxon>Carpediemonas-like organisms</taxon>
        <taxon>Carpediemonas</taxon>
    </lineage>
</organism>
<evidence type="ECO:0000313" key="5">
    <source>
        <dbReference type="Proteomes" id="UP000717585"/>
    </source>
</evidence>
<evidence type="ECO:0000256" key="2">
    <source>
        <dbReference type="SAM" id="MobiDB-lite"/>
    </source>
</evidence>
<dbReference type="SUPFAM" id="SSF58038">
    <property type="entry name" value="SNARE fusion complex"/>
    <property type="match status" value="1"/>
</dbReference>
<dbReference type="AlphaFoldDB" id="A0A8J6E404"/>